<dbReference type="Gramene" id="TraesRN5D0100864900.1">
    <property type="protein sequence ID" value="TraesRN5D0100864900.1"/>
    <property type="gene ID" value="TraesRN5D0100864900"/>
</dbReference>
<dbReference type="Gramene" id="TraesWEE_scaffold_140306_01G000100.1">
    <property type="protein sequence ID" value="TraesWEE_scaffold_140306_01G000100.1"/>
    <property type="gene ID" value="TraesWEE_scaffold_140306_01G000100"/>
</dbReference>
<dbReference type="Gramene" id="TraesCLE_scaffold_150196_01G000100.1">
    <property type="protein sequence ID" value="TraesCLE_scaffold_150196_01G000100.1"/>
    <property type="gene ID" value="TraesCLE_scaffold_150196_01G000100"/>
</dbReference>
<dbReference type="EnsemblPlants" id="TraesCS5D02G365700.1">
    <property type="protein sequence ID" value="TraesCS5D02G365700.1"/>
    <property type="gene ID" value="TraesCS5D02G365700"/>
</dbReference>
<dbReference type="Gramene" id="TraesSYM5D03G03112450.1">
    <property type="protein sequence ID" value="TraesSYM5D03G03112450.1"/>
    <property type="gene ID" value="TraesSYM5D03G03112450"/>
</dbReference>
<proteinExistence type="predicted"/>
<evidence type="ECO:0000256" key="1">
    <source>
        <dbReference type="SAM" id="MobiDB-lite"/>
    </source>
</evidence>
<dbReference type="Gramene" id="TraesARI5D03G03125700.1">
    <property type="protein sequence ID" value="TraesARI5D03G03125700.1"/>
    <property type="gene ID" value="TraesARI5D03G03125700"/>
</dbReference>
<dbReference type="Gramene" id="TraesSTA5D03G03162970.1">
    <property type="protein sequence ID" value="TraesSTA5D03G03162970.1"/>
    <property type="gene ID" value="TraesSTA5D03G03162970"/>
</dbReference>
<dbReference type="Gramene" id="TraesJUL5D03G03197000.1">
    <property type="protein sequence ID" value="TraesJUL5D03G03197000.1"/>
    <property type="gene ID" value="TraesJUL5D03G03197000"/>
</dbReference>
<dbReference type="Gramene" id="TraesROB_scaffold_124734_01G000100.1">
    <property type="protein sequence ID" value="TraesROB_scaffold_124734_01G000100.1"/>
    <property type="gene ID" value="TraesROB_scaffold_124734_01G000100"/>
</dbReference>
<evidence type="ECO:0000313" key="2">
    <source>
        <dbReference type="EnsemblPlants" id="TraesCS5D02G365700.1"/>
    </source>
</evidence>
<dbReference type="Gramene" id="TraesCAD_scaffold_103243_01G000200.1">
    <property type="protein sequence ID" value="TraesCAD_scaffold_103243_01G000200.1"/>
    <property type="gene ID" value="TraesCAD_scaffold_103243_01G000200"/>
</dbReference>
<dbReference type="Gramene" id="TraesCS5D03G0822500.1">
    <property type="protein sequence ID" value="TraesCS5D03G0822500.1.CDS"/>
    <property type="gene ID" value="TraesCS5D03G0822500"/>
</dbReference>
<dbReference type="Gramene" id="TraesLDM5D03G03176780.1">
    <property type="protein sequence ID" value="TraesLDM5D03G03176780.1"/>
    <property type="gene ID" value="TraesLDM5D03G03176780"/>
</dbReference>
<feature type="region of interest" description="Disordered" evidence="1">
    <location>
        <begin position="43"/>
        <end position="62"/>
    </location>
</feature>
<dbReference type="Gramene" id="TraesCS5D02G365700.1">
    <property type="protein sequence ID" value="TraesCS5D02G365700.1"/>
    <property type="gene ID" value="TraesCS5D02G365700"/>
</dbReference>
<reference evidence="2" key="2">
    <citation type="submission" date="2018-10" db="UniProtKB">
        <authorList>
            <consortium name="EnsemblPlants"/>
        </authorList>
    </citation>
    <scope>IDENTIFICATION</scope>
</reference>
<dbReference type="Gramene" id="TraesJAG5D03G03169210.1">
    <property type="protein sequence ID" value="TraesJAG5D03G03169210.1"/>
    <property type="gene ID" value="TraesJAG5D03G03169210"/>
</dbReference>
<dbReference type="AlphaFoldDB" id="A0A3B6MWS0"/>
<evidence type="ECO:0000313" key="3">
    <source>
        <dbReference type="Proteomes" id="UP000019116"/>
    </source>
</evidence>
<sequence>MPYLAENVVVVRMATLTRTLTHASACELAYQLDVVPAINKTGANSTPSRGSHTGARGEDGTGELPMYVVGWFPACRFYPAEKYSLFILPSYDKDYRLQSLIGVLK</sequence>
<keyword evidence="3" id="KW-1185">Reference proteome</keyword>
<dbReference type="Gramene" id="TraesLAC5D03G03127700.1">
    <property type="protein sequence ID" value="TraesLAC5D03G03127700.1"/>
    <property type="gene ID" value="TraesLAC5D03G03127700"/>
</dbReference>
<reference evidence="2" key="1">
    <citation type="submission" date="2018-08" db="EMBL/GenBank/DDBJ databases">
        <authorList>
            <person name="Rossello M."/>
        </authorList>
    </citation>
    <scope>NUCLEOTIDE SEQUENCE [LARGE SCALE GENOMIC DNA]</scope>
    <source>
        <strain evidence="2">cv. Chinese Spring</strain>
    </source>
</reference>
<dbReference type="Gramene" id="TraesPARA_EIv1.0_1847540.1">
    <property type="protein sequence ID" value="TraesPARA_EIv1.0_1847540.1.CDS"/>
    <property type="gene ID" value="TraesPARA_EIv1.0_1847540"/>
</dbReference>
<name>A0A3B6MWS0_WHEAT</name>
<dbReference type="Gramene" id="TraesNOR5D03G03201580.1">
    <property type="protein sequence ID" value="TraesNOR5D03G03201580.1"/>
    <property type="gene ID" value="TraesNOR5D03G03201580"/>
</dbReference>
<protein>
    <submittedName>
        <fullName evidence="2">Uncharacterized protein</fullName>
    </submittedName>
</protein>
<organism evidence="2">
    <name type="scientific">Triticum aestivum</name>
    <name type="common">Wheat</name>
    <dbReference type="NCBI Taxonomy" id="4565"/>
    <lineage>
        <taxon>Eukaryota</taxon>
        <taxon>Viridiplantae</taxon>
        <taxon>Streptophyta</taxon>
        <taxon>Embryophyta</taxon>
        <taxon>Tracheophyta</taxon>
        <taxon>Spermatophyta</taxon>
        <taxon>Magnoliopsida</taxon>
        <taxon>Liliopsida</taxon>
        <taxon>Poales</taxon>
        <taxon>Poaceae</taxon>
        <taxon>BOP clade</taxon>
        <taxon>Pooideae</taxon>
        <taxon>Triticodae</taxon>
        <taxon>Triticeae</taxon>
        <taxon>Triticinae</taxon>
        <taxon>Triticum</taxon>
    </lineage>
</organism>
<dbReference type="Proteomes" id="UP000019116">
    <property type="component" value="Chromosome 5D"/>
</dbReference>
<dbReference type="Gramene" id="TraesMAC5D03G03170800.1">
    <property type="protein sequence ID" value="TraesMAC5D03G03170800.1"/>
    <property type="gene ID" value="TraesMAC5D03G03170800"/>
</dbReference>
<accession>A0A3B6MWS0</accession>